<keyword evidence="2" id="KW-1133">Transmembrane helix</keyword>
<feature type="transmembrane region" description="Helical" evidence="2">
    <location>
        <begin position="46"/>
        <end position="68"/>
    </location>
</feature>
<gene>
    <name evidence="3" type="ORF">NOCA1120364</name>
</gene>
<evidence type="ECO:0000313" key="3">
    <source>
        <dbReference type="EMBL" id="CUR57084.1"/>
    </source>
</evidence>
<protein>
    <recommendedName>
        <fullName evidence="4">Cell envelope-related transcriptional attenuator domain-containing protein</fullName>
    </recommendedName>
</protein>
<evidence type="ECO:0000256" key="1">
    <source>
        <dbReference type="SAM" id="MobiDB-lite"/>
    </source>
</evidence>
<feature type="region of interest" description="Disordered" evidence="1">
    <location>
        <begin position="1"/>
        <end position="37"/>
    </location>
</feature>
<keyword evidence="2" id="KW-0472">Membrane</keyword>
<name>A0A2P2C518_9ZZZZ</name>
<dbReference type="AlphaFoldDB" id="A0A2P2C518"/>
<evidence type="ECO:0000256" key="2">
    <source>
        <dbReference type="SAM" id="Phobius"/>
    </source>
</evidence>
<sequence>MTPPQTAGSSTRDATGVRVPAPRHSWDPPAAPPPLARTRRRRVREVLGTLLVLSLIPLVALVGINLYLVDRLDRIDGAFDGLRDRPAAAPGDTILLVGTRPGGRADVGWLDGVQSIESVMLVEVDPDGVRAAVRSLPLLDGVAASARTGRPARAVEATESWSGRRVDHVLALDWRTFAQLAADNGVSATYAYGSGTTAQHDYLREVLEGTLHAELRKQPLDLYRALSTVAGGAAVDDEWSLLELDRFVVHLRDLRSADISFSTARAGQR</sequence>
<accession>A0A2P2C518</accession>
<organism evidence="3">
    <name type="scientific">metagenome</name>
    <dbReference type="NCBI Taxonomy" id="256318"/>
    <lineage>
        <taxon>unclassified sequences</taxon>
        <taxon>metagenomes</taxon>
    </lineage>
</organism>
<evidence type="ECO:0008006" key="4">
    <source>
        <dbReference type="Google" id="ProtNLM"/>
    </source>
</evidence>
<keyword evidence="2" id="KW-0812">Transmembrane</keyword>
<feature type="compositionally biased region" description="Polar residues" evidence="1">
    <location>
        <begin position="1"/>
        <end position="13"/>
    </location>
</feature>
<reference evidence="3" key="1">
    <citation type="submission" date="2015-08" db="EMBL/GenBank/DDBJ databases">
        <authorList>
            <person name="Babu N.S."/>
            <person name="Beckwith C.J."/>
            <person name="Beseler K.G."/>
            <person name="Brison A."/>
            <person name="Carone J.V."/>
            <person name="Caskin T.P."/>
            <person name="Diamond M."/>
            <person name="Durham M.E."/>
            <person name="Foxe J.M."/>
            <person name="Go M."/>
            <person name="Henderson B.A."/>
            <person name="Jones I.B."/>
            <person name="McGettigan J.A."/>
            <person name="Micheletti S.J."/>
            <person name="Nasrallah M.E."/>
            <person name="Ortiz D."/>
            <person name="Piller C.R."/>
            <person name="Privatt S.R."/>
            <person name="Schneider S.L."/>
            <person name="Sharp S."/>
            <person name="Smith T.C."/>
            <person name="Stanton J.D."/>
            <person name="Ullery H.E."/>
            <person name="Wilson R.J."/>
            <person name="Serrano M.G."/>
            <person name="Buck G."/>
            <person name="Lee V."/>
            <person name="Wang Y."/>
            <person name="Carvalho R."/>
            <person name="Voegtly L."/>
            <person name="Shi R."/>
            <person name="Duckworth R."/>
            <person name="Johnson A."/>
            <person name="Loviza R."/>
            <person name="Walstead R."/>
            <person name="Shah Z."/>
            <person name="Kiflezghi M."/>
            <person name="Wade K."/>
            <person name="Ball S.L."/>
            <person name="Bradley K.W."/>
            <person name="Asai D.J."/>
            <person name="Bowman C.A."/>
            <person name="Russell D.A."/>
            <person name="Pope W.H."/>
            <person name="Jacobs-Sera D."/>
            <person name="Hendrix R.W."/>
            <person name="Hatfull G.F."/>
        </authorList>
    </citation>
    <scope>NUCLEOTIDE SEQUENCE</scope>
</reference>
<dbReference type="EMBL" id="CZKB01000004">
    <property type="protein sequence ID" value="CUR57084.1"/>
    <property type="molecule type" value="Genomic_DNA"/>
</dbReference>
<proteinExistence type="predicted"/>